<feature type="transmembrane region" description="Helical" evidence="2">
    <location>
        <begin position="302"/>
        <end position="320"/>
    </location>
</feature>
<feature type="compositionally biased region" description="Polar residues" evidence="1">
    <location>
        <begin position="689"/>
        <end position="700"/>
    </location>
</feature>
<evidence type="ECO:0000313" key="4">
    <source>
        <dbReference type="EMBL" id="QDK92252.1"/>
    </source>
</evidence>
<evidence type="ECO:0000259" key="3">
    <source>
        <dbReference type="Pfam" id="PF26635"/>
    </source>
</evidence>
<dbReference type="InterPro" id="IPR058066">
    <property type="entry name" value="pXO2-14_N"/>
</dbReference>
<accession>A0A856M6P7</accession>
<protein>
    <recommendedName>
        <fullName evidence="3">DUF8208 domain-containing protein</fullName>
    </recommendedName>
</protein>
<keyword evidence="2" id="KW-0472">Membrane</keyword>
<feature type="domain" description="DUF8208" evidence="3">
    <location>
        <begin position="20"/>
        <end position="373"/>
    </location>
</feature>
<dbReference type="GeneID" id="39574161"/>
<dbReference type="RefSeq" id="WP_061113857.1">
    <property type="nucleotide sequence ID" value="NZ_CP041370.1"/>
</dbReference>
<feature type="compositionally biased region" description="Polar residues" evidence="1">
    <location>
        <begin position="643"/>
        <end position="655"/>
    </location>
</feature>
<geneLocation type="plasmid" evidence="4 5">
    <name>unnamed1</name>
</geneLocation>
<reference evidence="4 5" key="1">
    <citation type="submission" date="2019-07" db="EMBL/GenBank/DDBJ databases">
        <title>Bacillus alkalisoli sp. nov. isolated from saline soil.</title>
        <authorList>
            <person name="Sun J.-Q."/>
            <person name="Xu L."/>
        </authorList>
    </citation>
    <scope>NUCLEOTIDE SEQUENCE [LARGE SCALE GENOMIC DNA]</scope>
    <source>
        <strain evidence="4 5">M4U3P1</strain>
        <plasmid evidence="4 5">unnamed1</plasmid>
    </source>
</reference>
<evidence type="ECO:0000256" key="1">
    <source>
        <dbReference type="SAM" id="MobiDB-lite"/>
    </source>
</evidence>
<feature type="compositionally biased region" description="Polar residues" evidence="1">
    <location>
        <begin position="617"/>
        <end position="630"/>
    </location>
</feature>
<dbReference type="NCBIfam" id="NF045890">
    <property type="entry name" value="conj_pls20_p028"/>
    <property type="match status" value="1"/>
</dbReference>
<feature type="transmembrane region" description="Helical" evidence="2">
    <location>
        <begin position="29"/>
        <end position="49"/>
    </location>
</feature>
<feature type="transmembrane region" description="Helical" evidence="2">
    <location>
        <begin position="101"/>
        <end position="119"/>
    </location>
</feature>
<feature type="transmembrane region" description="Helical" evidence="2">
    <location>
        <begin position="71"/>
        <end position="92"/>
    </location>
</feature>
<dbReference type="EMBL" id="CP041370">
    <property type="protein sequence ID" value="QDK92252.1"/>
    <property type="molecule type" value="Genomic_DNA"/>
</dbReference>
<feature type="compositionally biased region" description="Polar residues" evidence="1">
    <location>
        <begin position="715"/>
        <end position="724"/>
    </location>
</feature>
<gene>
    <name evidence="4" type="ORF">FLK61_00105</name>
</gene>
<keyword evidence="4" id="KW-0614">Plasmid</keyword>
<feature type="compositionally biased region" description="Low complexity" evidence="1">
    <location>
        <begin position="483"/>
        <end position="500"/>
    </location>
</feature>
<feature type="compositionally biased region" description="Basic and acidic residues" evidence="1">
    <location>
        <begin position="541"/>
        <end position="552"/>
    </location>
</feature>
<dbReference type="Proteomes" id="UP000318138">
    <property type="component" value="Plasmid unnamed1"/>
</dbReference>
<dbReference type="Pfam" id="PF26635">
    <property type="entry name" value="DUF8208"/>
    <property type="match status" value="1"/>
</dbReference>
<dbReference type="AlphaFoldDB" id="A0A856M6P7"/>
<feature type="compositionally biased region" description="Polar residues" evidence="1">
    <location>
        <begin position="663"/>
        <end position="676"/>
    </location>
</feature>
<keyword evidence="2" id="KW-1133">Transmembrane helix</keyword>
<feature type="region of interest" description="Disordered" evidence="1">
    <location>
        <begin position="429"/>
        <end position="833"/>
    </location>
</feature>
<dbReference type="InterPro" id="IPR058521">
    <property type="entry name" value="DUF8208"/>
</dbReference>
<feature type="transmembrane region" description="Helical" evidence="2">
    <location>
        <begin position="245"/>
        <end position="263"/>
    </location>
</feature>
<name>A0A856M6P7_9BACI</name>
<sequence length="974" mass="102445">MDDSEILKILLRFQDYLSLTSIWTAPFRVIGWWVIMGLAAIVDALSGGIEEIYDLLNFFDSDQISGFIDKWMPVIFALMALALGFLGWKIIVQKKTDYDKIITNSLFALTLFLVLPWGMQQASDLLLAGKGMLDEDGKLSVSTKIYQNNIVDVYKIDKDAEWSKKEFKKLKKKNNIENDEDVKLLDITEPVDTGGIFHSSPLTKDGEKILDKKVSDASGEKKLEDLESFWIQDDEAYYRYSWHPWYMMFELGTIAFVLFMTMFKTAQLIMELGILKIFSVGTALTDLENGQRNKKFLEKIKNTFIVLFSIELLLQCYILFTDYIGQADISAPIKIVVLIAAAILTVDGPNFIEEMFGIDSGLKSISRSLVGLFAGAKTAKMATDFTASTAKKAGKMAGKIAKKSSDAALVGMGAGKGILDGFKENMEAAKSGGGSNGGKIGKDGDTPLSHGLAGKPTNVMSDDALKEAMMSGDDQKEKDKSSQSDSPLSSLNKENSSDSSTEGIENRDDRSGTENGSPMEDHNTPLSSMSSEEEAGSNNEKGSDNILSKDGDTPLQASKDQSSPDAASDGLGTQQGKNIEMATDKDGNTPLSNMASSEGIQPDQPGGSAADKDGDTPLSNMASSEGAQPGQSGGTAADKDGNTPLSNMTGESSVPGQGGGNAPGSSDTPLSSQGPTGSPIPGQGGGNASGSSDTPLSPQGPTGIPVPGQGGGNAPGSSDTPLSSQGPTGIPVPGQGGGNVPGSSTNTPLSSQIPPVGPISSQIGGNTSVTPGRQLSQGPINSGLTANNSTSNNGWDSLFATMPQNTGSHSSGSLMPSSPISQAAPASLTPVAPSSNTSIVNSVSNGSNSTYSAPTPASNILPTHRAAVGNVLPTYRAPVQNMGGGRFDYSPKGVSTVSNKPIGMPKHVQTTAEAFKNQMTKRPTTNMTAKDVLVNKYADLAQRIYDSKSVRNSRTAYDIAKNTVNTGFKGGTDK</sequence>
<proteinExistence type="predicted"/>
<keyword evidence="2" id="KW-0812">Transmembrane</keyword>
<organism evidence="4 5">
    <name type="scientific">Paenalkalicoccus suaedae</name>
    <dbReference type="NCBI Taxonomy" id="2592382"/>
    <lineage>
        <taxon>Bacteria</taxon>
        <taxon>Bacillati</taxon>
        <taxon>Bacillota</taxon>
        <taxon>Bacilli</taxon>
        <taxon>Bacillales</taxon>
        <taxon>Bacillaceae</taxon>
        <taxon>Paenalkalicoccus</taxon>
    </lineage>
</organism>
<dbReference type="KEGG" id="psua:FLK61_00105"/>
<feature type="compositionally biased region" description="Low complexity" evidence="1">
    <location>
        <begin position="807"/>
        <end position="827"/>
    </location>
</feature>
<keyword evidence="5" id="KW-1185">Reference proteome</keyword>
<evidence type="ECO:0000256" key="2">
    <source>
        <dbReference type="SAM" id="Phobius"/>
    </source>
</evidence>
<feature type="compositionally biased region" description="Basic and acidic residues" evidence="1">
    <location>
        <begin position="473"/>
        <end position="482"/>
    </location>
</feature>
<evidence type="ECO:0000313" key="5">
    <source>
        <dbReference type="Proteomes" id="UP000318138"/>
    </source>
</evidence>
<feature type="compositionally biased region" description="Polar residues" evidence="1">
    <location>
        <begin position="589"/>
        <end position="599"/>
    </location>
</feature>
<feature type="compositionally biased region" description="Polar residues" evidence="1">
    <location>
        <begin position="524"/>
        <end position="540"/>
    </location>
</feature>
<feature type="compositionally biased region" description="Polar residues" evidence="1">
    <location>
        <begin position="746"/>
        <end position="795"/>
    </location>
</feature>
<feature type="compositionally biased region" description="Polar residues" evidence="1">
    <location>
        <begin position="555"/>
        <end position="577"/>
    </location>
</feature>